<evidence type="ECO:0000256" key="1">
    <source>
        <dbReference type="SAM" id="SignalP"/>
    </source>
</evidence>
<accession>A0A518HD81</accession>
<evidence type="ECO:0000313" key="3">
    <source>
        <dbReference type="Proteomes" id="UP000317835"/>
    </source>
</evidence>
<evidence type="ECO:0000313" key="2">
    <source>
        <dbReference type="EMBL" id="QDV38783.1"/>
    </source>
</evidence>
<reference evidence="2 3" key="1">
    <citation type="submission" date="2019-02" db="EMBL/GenBank/DDBJ databases">
        <title>Deep-cultivation of Planctomycetes and their phenomic and genomic characterization uncovers novel biology.</title>
        <authorList>
            <person name="Wiegand S."/>
            <person name="Jogler M."/>
            <person name="Boedeker C."/>
            <person name="Pinto D."/>
            <person name="Vollmers J."/>
            <person name="Rivas-Marin E."/>
            <person name="Kohn T."/>
            <person name="Peeters S.H."/>
            <person name="Heuer A."/>
            <person name="Rast P."/>
            <person name="Oberbeckmann S."/>
            <person name="Bunk B."/>
            <person name="Jeske O."/>
            <person name="Meyerdierks A."/>
            <person name="Storesund J.E."/>
            <person name="Kallscheuer N."/>
            <person name="Luecker S."/>
            <person name="Lage O.M."/>
            <person name="Pohl T."/>
            <person name="Merkel B.J."/>
            <person name="Hornburger P."/>
            <person name="Mueller R.-W."/>
            <person name="Bruemmer F."/>
            <person name="Labrenz M."/>
            <person name="Spormann A.M."/>
            <person name="Op den Camp H."/>
            <person name="Overmann J."/>
            <person name="Amann R."/>
            <person name="Jetten M.S.M."/>
            <person name="Mascher T."/>
            <person name="Medema M.H."/>
            <person name="Devos D.P."/>
            <person name="Kaster A.-K."/>
            <person name="Ovreas L."/>
            <person name="Rohde M."/>
            <person name="Galperin M.Y."/>
            <person name="Jogler C."/>
        </authorList>
    </citation>
    <scope>NUCLEOTIDE SEQUENCE [LARGE SCALE GENOMIC DNA]</scope>
    <source>
        <strain evidence="2 3">ElP</strain>
    </source>
</reference>
<proteinExistence type="predicted"/>
<dbReference type="RefSeq" id="WP_145277556.1">
    <property type="nucleotide sequence ID" value="NZ_CP036426.1"/>
</dbReference>
<feature type="chain" id="PRO_5022066302" evidence="1">
    <location>
        <begin position="27"/>
        <end position="182"/>
    </location>
</feature>
<dbReference type="OrthoDB" id="129271at2"/>
<dbReference type="KEGG" id="tpla:ElP_67400"/>
<keyword evidence="3" id="KW-1185">Reference proteome</keyword>
<dbReference type="Proteomes" id="UP000317835">
    <property type="component" value="Chromosome"/>
</dbReference>
<gene>
    <name evidence="2" type="ORF">ElP_67400</name>
</gene>
<feature type="signal peptide" evidence="1">
    <location>
        <begin position="1"/>
        <end position="26"/>
    </location>
</feature>
<dbReference type="AlphaFoldDB" id="A0A518HD81"/>
<dbReference type="EMBL" id="CP036426">
    <property type="protein sequence ID" value="QDV38783.1"/>
    <property type="molecule type" value="Genomic_DNA"/>
</dbReference>
<keyword evidence="1" id="KW-0732">Signal</keyword>
<organism evidence="2 3">
    <name type="scientific">Tautonia plasticadhaerens</name>
    <dbReference type="NCBI Taxonomy" id="2527974"/>
    <lineage>
        <taxon>Bacteria</taxon>
        <taxon>Pseudomonadati</taxon>
        <taxon>Planctomycetota</taxon>
        <taxon>Planctomycetia</taxon>
        <taxon>Isosphaerales</taxon>
        <taxon>Isosphaeraceae</taxon>
        <taxon>Tautonia</taxon>
    </lineage>
</organism>
<name>A0A518HD81_9BACT</name>
<protein>
    <submittedName>
        <fullName evidence="2">Uncharacterized protein</fullName>
    </submittedName>
</protein>
<sequence precursor="true">MSALRPLRFAAIAMLLALAFPSTSPADEPEGAEQAKKGIDAPAAFDLLKSLVGTWEQRDGENSFVITYRLTANDSAVVETYGPGTEYEMLSVYHLDGDQLRMTHYCAAGNQPRVILDQDASSPEALVFAFDGGSNLDPAKDMHMHEGRLLLHDADHYTGEWTGYLDGKPSGTHAFEMTRVED</sequence>